<evidence type="ECO:0000313" key="3">
    <source>
        <dbReference type="Proteomes" id="UP001372338"/>
    </source>
</evidence>
<keyword evidence="3" id="KW-1185">Reference proteome</keyword>
<accession>A0AAN9EKE8</accession>
<sequence length="125" mass="14141">MLSLLLNLFPLSSITLTCSLTSLLSLPNLNAAIAHSPPPHPFLPSRFVVHRLKPFSNLTAPTTDFVFIGNCEGIVPLFVSFNRFRCCFVKLKLTLGCSDCIFNLWRYHPLFTKCDSQAFNHLSYY</sequence>
<gene>
    <name evidence="2" type="ORF">RIF29_29823</name>
</gene>
<dbReference type="Proteomes" id="UP001372338">
    <property type="component" value="Unassembled WGS sequence"/>
</dbReference>
<evidence type="ECO:0000256" key="1">
    <source>
        <dbReference type="SAM" id="SignalP"/>
    </source>
</evidence>
<keyword evidence="1" id="KW-0732">Signal</keyword>
<organism evidence="2 3">
    <name type="scientific">Crotalaria pallida</name>
    <name type="common">Smooth rattlebox</name>
    <name type="synonym">Crotalaria striata</name>
    <dbReference type="NCBI Taxonomy" id="3830"/>
    <lineage>
        <taxon>Eukaryota</taxon>
        <taxon>Viridiplantae</taxon>
        <taxon>Streptophyta</taxon>
        <taxon>Embryophyta</taxon>
        <taxon>Tracheophyta</taxon>
        <taxon>Spermatophyta</taxon>
        <taxon>Magnoliopsida</taxon>
        <taxon>eudicotyledons</taxon>
        <taxon>Gunneridae</taxon>
        <taxon>Pentapetalae</taxon>
        <taxon>rosids</taxon>
        <taxon>fabids</taxon>
        <taxon>Fabales</taxon>
        <taxon>Fabaceae</taxon>
        <taxon>Papilionoideae</taxon>
        <taxon>50 kb inversion clade</taxon>
        <taxon>genistoids sensu lato</taxon>
        <taxon>core genistoids</taxon>
        <taxon>Crotalarieae</taxon>
        <taxon>Crotalaria</taxon>
    </lineage>
</organism>
<reference evidence="2 3" key="1">
    <citation type="submission" date="2024-01" db="EMBL/GenBank/DDBJ databases">
        <title>The genomes of 5 underutilized Papilionoideae crops provide insights into root nodulation and disease resistanc.</title>
        <authorList>
            <person name="Yuan L."/>
        </authorList>
    </citation>
    <scope>NUCLEOTIDE SEQUENCE [LARGE SCALE GENOMIC DNA]</scope>
    <source>
        <strain evidence="2">ZHUSHIDOU_FW_LH</strain>
        <tissue evidence="2">Leaf</tissue>
    </source>
</reference>
<feature type="chain" id="PRO_5042932743" evidence="1">
    <location>
        <begin position="20"/>
        <end position="125"/>
    </location>
</feature>
<protein>
    <submittedName>
        <fullName evidence="2">Uncharacterized protein</fullName>
    </submittedName>
</protein>
<feature type="signal peptide" evidence="1">
    <location>
        <begin position="1"/>
        <end position="19"/>
    </location>
</feature>
<dbReference type="AlphaFoldDB" id="A0AAN9EKE8"/>
<proteinExistence type="predicted"/>
<comment type="caution">
    <text evidence="2">The sequence shown here is derived from an EMBL/GenBank/DDBJ whole genome shotgun (WGS) entry which is preliminary data.</text>
</comment>
<evidence type="ECO:0000313" key="2">
    <source>
        <dbReference type="EMBL" id="KAK7256380.1"/>
    </source>
</evidence>
<name>A0AAN9EKE8_CROPI</name>
<dbReference type="EMBL" id="JAYWIO010000006">
    <property type="protein sequence ID" value="KAK7256380.1"/>
    <property type="molecule type" value="Genomic_DNA"/>
</dbReference>